<proteinExistence type="predicted"/>
<feature type="signal peptide" evidence="1">
    <location>
        <begin position="1"/>
        <end position="30"/>
    </location>
</feature>
<evidence type="ECO:0000256" key="1">
    <source>
        <dbReference type="SAM" id="SignalP"/>
    </source>
</evidence>
<feature type="chain" id="PRO_5006708152" evidence="1">
    <location>
        <begin position="31"/>
        <end position="53"/>
    </location>
</feature>
<gene>
    <name evidence="2" type="ORF">BN970_04460</name>
</gene>
<reference evidence="2 3" key="1">
    <citation type="submission" date="2015-03" db="EMBL/GenBank/DDBJ databases">
        <authorList>
            <person name="Murphy D."/>
        </authorList>
    </citation>
    <scope>NUCLEOTIDE SEQUENCE [LARGE SCALE GENOMIC DNA]</scope>
    <source>
        <strain evidence="2 3">D16</strain>
    </source>
</reference>
<accession>A0A0U1DN45</accession>
<evidence type="ECO:0000313" key="3">
    <source>
        <dbReference type="Proteomes" id="UP000182227"/>
    </source>
</evidence>
<dbReference type="EMBL" id="CTEF01000003">
    <property type="protein sequence ID" value="CQD19618.1"/>
    <property type="molecule type" value="Genomic_DNA"/>
</dbReference>
<keyword evidence="1" id="KW-0732">Signal</keyword>
<dbReference type="Proteomes" id="UP000182227">
    <property type="component" value="Unassembled WGS sequence"/>
</dbReference>
<organism evidence="2 3">
    <name type="scientific">Mycolicibacterium conceptionense</name>
    <dbReference type="NCBI Taxonomy" id="451644"/>
    <lineage>
        <taxon>Bacteria</taxon>
        <taxon>Bacillati</taxon>
        <taxon>Actinomycetota</taxon>
        <taxon>Actinomycetes</taxon>
        <taxon>Mycobacteriales</taxon>
        <taxon>Mycobacteriaceae</taxon>
        <taxon>Mycolicibacterium</taxon>
    </lineage>
</organism>
<sequence precursor="true">MTFSHIALKTTAAAAGIAAAGVLAAPVALADPEVLQFGQTAEVPSLVGRSTTP</sequence>
<name>A0A0U1DN45_9MYCO</name>
<protein>
    <submittedName>
        <fullName evidence="2">Uncharacterized protein</fullName>
    </submittedName>
</protein>
<evidence type="ECO:0000313" key="2">
    <source>
        <dbReference type="EMBL" id="CQD19618.1"/>
    </source>
</evidence>
<dbReference type="AlphaFoldDB" id="A0A0U1DN45"/>